<dbReference type="GO" id="GO:0009240">
    <property type="term" value="P:isopentenyl diphosphate biosynthetic process"/>
    <property type="evidence" value="ECO:0007669"/>
    <property type="project" value="TreeGrafter"/>
</dbReference>
<dbReference type="InterPro" id="IPR015797">
    <property type="entry name" value="NUDIX_hydrolase-like_dom_sf"/>
</dbReference>
<name>A0A8E0RTT5_9TREM</name>
<protein>
    <submittedName>
        <fullName evidence="1">Uncharacterized protein</fullName>
    </submittedName>
</protein>
<keyword evidence="2" id="KW-1185">Reference proteome</keyword>
<dbReference type="PANTHER" id="PTHR10885">
    <property type="entry name" value="ISOPENTENYL-DIPHOSPHATE DELTA-ISOMERASE"/>
    <property type="match status" value="1"/>
</dbReference>
<dbReference type="GO" id="GO:0004452">
    <property type="term" value="F:isopentenyl-diphosphate delta-isomerase activity"/>
    <property type="evidence" value="ECO:0007669"/>
    <property type="project" value="TreeGrafter"/>
</dbReference>
<comment type="caution">
    <text evidence="1">The sequence shown here is derived from an EMBL/GenBank/DDBJ whole genome shotgun (WGS) entry which is preliminary data.</text>
</comment>
<dbReference type="SUPFAM" id="SSF55811">
    <property type="entry name" value="Nudix"/>
    <property type="match status" value="1"/>
</dbReference>
<organism evidence="1 2">
    <name type="scientific">Fasciolopsis buskii</name>
    <dbReference type="NCBI Taxonomy" id="27845"/>
    <lineage>
        <taxon>Eukaryota</taxon>
        <taxon>Metazoa</taxon>
        <taxon>Spiralia</taxon>
        <taxon>Lophotrochozoa</taxon>
        <taxon>Platyhelminthes</taxon>
        <taxon>Trematoda</taxon>
        <taxon>Digenea</taxon>
        <taxon>Plagiorchiida</taxon>
        <taxon>Echinostomata</taxon>
        <taxon>Echinostomatoidea</taxon>
        <taxon>Fasciolidae</taxon>
        <taxon>Fasciolopsis</taxon>
    </lineage>
</organism>
<dbReference type="Gene3D" id="3.90.79.10">
    <property type="entry name" value="Nucleoside Triphosphate Pyrophosphohydrolase"/>
    <property type="match status" value="2"/>
</dbReference>
<accession>A0A8E0RTT5</accession>
<evidence type="ECO:0000313" key="1">
    <source>
        <dbReference type="EMBL" id="KAA0193509.1"/>
    </source>
</evidence>
<sequence>MRPTASLWHKLPRRSVTTVVQNDTQNLYMDHEYCFLVDTEDRPVGTASKKVCHERKYSQRPPLHRAFSLFLYAPKKDADCGSLFHELGIRSDQYMPLEHVHFLTRILYYAPNSESADQRWAEHELDGLLVSVLSHDPEANPSSVWMRCNSDEVSATRWISRSELDSLVRSDSSDGYSIHNQWTLDSLTPWFRTLLTTGLLHRVWDWAEAYWNRQSDSLRFKSENQQWDRDRIYRLSCS</sequence>
<dbReference type="PANTHER" id="PTHR10885:SF0">
    <property type="entry name" value="ISOPENTENYL-DIPHOSPHATE DELTA-ISOMERASE"/>
    <property type="match status" value="1"/>
</dbReference>
<proteinExistence type="predicted"/>
<dbReference type="OrthoDB" id="510307at2759"/>
<dbReference type="AlphaFoldDB" id="A0A8E0RTT5"/>
<dbReference type="GO" id="GO:0005737">
    <property type="term" value="C:cytoplasm"/>
    <property type="evidence" value="ECO:0007669"/>
    <property type="project" value="TreeGrafter"/>
</dbReference>
<reference evidence="1" key="1">
    <citation type="submission" date="2019-05" db="EMBL/GenBank/DDBJ databases">
        <title>Annotation for the trematode Fasciolopsis buski.</title>
        <authorList>
            <person name="Choi Y.-J."/>
        </authorList>
    </citation>
    <scope>NUCLEOTIDE SEQUENCE</scope>
    <source>
        <strain evidence="1">HT</strain>
        <tissue evidence="1">Whole worm</tissue>
    </source>
</reference>
<evidence type="ECO:0000313" key="2">
    <source>
        <dbReference type="Proteomes" id="UP000728185"/>
    </source>
</evidence>
<dbReference type="Proteomes" id="UP000728185">
    <property type="component" value="Unassembled WGS sequence"/>
</dbReference>
<dbReference type="EMBL" id="LUCM01004991">
    <property type="protein sequence ID" value="KAA0193509.1"/>
    <property type="molecule type" value="Genomic_DNA"/>
</dbReference>
<gene>
    <name evidence="1" type="ORF">FBUS_04392</name>
</gene>